<dbReference type="Proteomes" id="UP001232019">
    <property type="component" value="Chromosome"/>
</dbReference>
<dbReference type="EMBL" id="CP129968">
    <property type="protein sequence ID" value="WNB18718.1"/>
    <property type="molecule type" value="Genomic_DNA"/>
</dbReference>
<organism evidence="2">
    <name type="scientific">Marivirga arenosa</name>
    <dbReference type="NCBI Taxonomy" id="3059076"/>
    <lineage>
        <taxon>Bacteria</taxon>
        <taxon>Pseudomonadati</taxon>
        <taxon>Bacteroidota</taxon>
        <taxon>Cytophagia</taxon>
        <taxon>Cytophagales</taxon>
        <taxon>Marivirgaceae</taxon>
        <taxon>Marivirga</taxon>
    </lineage>
</organism>
<dbReference type="Pfam" id="PF01402">
    <property type="entry name" value="RHH_1"/>
    <property type="match status" value="1"/>
</dbReference>
<accession>A0AA51ZXU3</accession>
<dbReference type="InterPro" id="IPR010985">
    <property type="entry name" value="Ribbon_hlx_hlx"/>
</dbReference>
<dbReference type="InterPro" id="IPR002145">
    <property type="entry name" value="CopG"/>
</dbReference>
<feature type="domain" description="Ribbon-helix-helix protein CopG" evidence="1">
    <location>
        <begin position="2"/>
        <end position="39"/>
    </location>
</feature>
<name>A0AA51ZXU3_9BACT</name>
<dbReference type="RefSeq" id="WP_322348247.1">
    <property type="nucleotide sequence ID" value="NZ_CP129968.2"/>
</dbReference>
<reference evidence="2" key="1">
    <citation type="submission" date="2023-08" db="EMBL/GenBank/DDBJ databases">
        <title>Comparative genomics and taxonomic characterization of three novel marine species of genus Marivirga.</title>
        <authorList>
            <person name="Muhammad N."/>
            <person name="Kim S.-G."/>
        </authorList>
    </citation>
    <scope>NUCLEOTIDE SEQUENCE</scope>
    <source>
        <strain evidence="2">BKB1-2</strain>
    </source>
</reference>
<protein>
    <submittedName>
        <fullName evidence="2">Ribbon-helix-helix domain-containing protein</fullName>
    </submittedName>
</protein>
<evidence type="ECO:0000259" key="1">
    <source>
        <dbReference type="Pfam" id="PF01402"/>
    </source>
</evidence>
<sequence length="80" mass="9189">MNITTTLPKDVIDLLAKKAKELNLPKNKIIERALKVYLENIEKAEYAKSYKQASTDTDLLQIAEEGMTDYWKQLNDSEKA</sequence>
<dbReference type="SUPFAM" id="SSF47598">
    <property type="entry name" value="Ribbon-helix-helix"/>
    <property type="match status" value="1"/>
</dbReference>
<evidence type="ECO:0000313" key="2">
    <source>
        <dbReference type="EMBL" id="WNB18718.1"/>
    </source>
</evidence>
<dbReference type="InterPro" id="IPR013321">
    <property type="entry name" value="Arc_rbn_hlx_hlx"/>
</dbReference>
<dbReference type="Gene3D" id="1.10.1220.10">
    <property type="entry name" value="Met repressor-like"/>
    <property type="match status" value="1"/>
</dbReference>
<gene>
    <name evidence="2" type="ORF">QYS47_31100</name>
</gene>
<dbReference type="GO" id="GO:0006355">
    <property type="term" value="P:regulation of DNA-templated transcription"/>
    <property type="evidence" value="ECO:0007669"/>
    <property type="project" value="InterPro"/>
</dbReference>
<dbReference type="AlphaFoldDB" id="A0AA51ZXU3"/>
<dbReference type="KEGG" id="marp:QYS47_31100"/>
<proteinExistence type="predicted"/>